<gene>
    <name evidence="9" type="ORF">BISU_1109</name>
</gene>
<evidence type="ECO:0000259" key="8">
    <source>
        <dbReference type="PROSITE" id="PS50850"/>
    </source>
</evidence>
<keyword evidence="6 7" id="KW-0472">Membrane</keyword>
<name>A0A087E8H0_9BIFI</name>
<accession>A0A087E8H0</accession>
<feature type="transmembrane region" description="Helical" evidence="7">
    <location>
        <begin position="71"/>
        <end position="89"/>
    </location>
</feature>
<dbReference type="SUPFAM" id="SSF103473">
    <property type="entry name" value="MFS general substrate transporter"/>
    <property type="match status" value="1"/>
</dbReference>
<dbReference type="OrthoDB" id="9795150at2"/>
<feature type="transmembrane region" description="Helical" evidence="7">
    <location>
        <begin position="95"/>
        <end position="116"/>
    </location>
</feature>
<dbReference type="Gene3D" id="1.20.1250.20">
    <property type="entry name" value="MFS general substrate transporter like domains"/>
    <property type="match status" value="1"/>
</dbReference>
<dbReference type="STRING" id="77635.BISU_1109"/>
<sequence length="417" mass="44397">MANLLLAVIYIAFISLGLPDSLLGSAWPTMSHDLGAPLSWAGGISMVISAGTIISALLSDRMTLRFGVGKVMLTSVATTAAALLGFSLAPNYWTLLLMAIPYGLGAGGVDAALNNYVAIHYASRHMSWLHCMWGVGASLGPYIMGFALTRGQGWSWGYRYIAILQVVLTVVLTLSLPLWKGRTAAVAGADSDVDIGAMREKSDVSESADGSHASVKRTQPVKPLGFRQIVAIPGAKSVFVTFFCYCAVESTAGLWASSYMVLHHGLDAKTAASWASLFYVGITIGRALSGFMTMRFNDPTMIRIGQTIMLCGIVLLMVPFPGQIMALVGLILVGLGCAPIYPCIIHSTPAYFGADKSQAIVGVQMASAYVGALAVPPLFGLIADHTSISLYPIFLLLILVIMVMMHELLRRTARRAV</sequence>
<feature type="transmembrane region" description="Helical" evidence="7">
    <location>
        <begin position="271"/>
        <end position="288"/>
    </location>
</feature>
<feature type="transmembrane region" description="Helical" evidence="7">
    <location>
        <begin position="237"/>
        <end position="259"/>
    </location>
</feature>
<dbReference type="InterPro" id="IPR011701">
    <property type="entry name" value="MFS"/>
</dbReference>
<evidence type="ECO:0000256" key="1">
    <source>
        <dbReference type="ARBA" id="ARBA00004651"/>
    </source>
</evidence>
<dbReference type="eggNOG" id="COG0738">
    <property type="taxonomic scope" value="Bacteria"/>
</dbReference>
<protein>
    <submittedName>
        <fullName evidence="9">Transporter, major facilitator family protein</fullName>
    </submittedName>
</protein>
<dbReference type="Proteomes" id="UP000029055">
    <property type="component" value="Unassembled WGS sequence"/>
</dbReference>
<feature type="transmembrane region" description="Helical" evidence="7">
    <location>
        <begin position="388"/>
        <end position="409"/>
    </location>
</feature>
<dbReference type="Pfam" id="PF07690">
    <property type="entry name" value="MFS_1"/>
    <property type="match status" value="2"/>
</dbReference>
<feature type="transmembrane region" description="Helical" evidence="7">
    <location>
        <begin position="300"/>
        <end position="318"/>
    </location>
</feature>
<dbReference type="PANTHER" id="PTHR23514:SF3">
    <property type="entry name" value="BYPASS OF STOP CODON PROTEIN 6"/>
    <property type="match status" value="1"/>
</dbReference>
<comment type="caution">
    <text evidence="9">The sequence shown here is derived from an EMBL/GenBank/DDBJ whole genome shotgun (WGS) entry which is preliminary data.</text>
</comment>
<feature type="transmembrane region" description="Helical" evidence="7">
    <location>
        <begin position="128"/>
        <end position="148"/>
    </location>
</feature>
<dbReference type="GO" id="GO:0022857">
    <property type="term" value="F:transmembrane transporter activity"/>
    <property type="evidence" value="ECO:0007669"/>
    <property type="project" value="InterPro"/>
</dbReference>
<evidence type="ECO:0000313" key="10">
    <source>
        <dbReference type="Proteomes" id="UP000029055"/>
    </source>
</evidence>
<dbReference type="EMBL" id="JGZR01000005">
    <property type="protein sequence ID" value="KFJ04071.1"/>
    <property type="molecule type" value="Genomic_DNA"/>
</dbReference>
<evidence type="ECO:0000256" key="4">
    <source>
        <dbReference type="ARBA" id="ARBA00022692"/>
    </source>
</evidence>
<evidence type="ECO:0000256" key="7">
    <source>
        <dbReference type="SAM" id="Phobius"/>
    </source>
</evidence>
<dbReference type="AlphaFoldDB" id="A0A087E8H0"/>
<feature type="transmembrane region" description="Helical" evidence="7">
    <location>
        <begin position="160"/>
        <end position="179"/>
    </location>
</feature>
<feature type="transmembrane region" description="Helical" evidence="7">
    <location>
        <begin position="359"/>
        <end position="382"/>
    </location>
</feature>
<dbReference type="PANTHER" id="PTHR23514">
    <property type="entry name" value="BYPASS OF STOP CODON PROTEIN 6"/>
    <property type="match status" value="1"/>
</dbReference>
<dbReference type="InterPro" id="IPR036259">
    <property type="entry name" value="MFS_trans_sf"/>
</dbReference>
<dbReference type="GO" id="GO:0005886">
    <property type="term" value="C:plasma membrane"/>
    <property type="evidence" value="ECO:0007669"/>
    <property type="project" value="UniProtKB-SubCell"/>
</dbReference>
<dbReference type="InterPro" id="IPR020846">
    <property type="entry name" value="MFS_dom"/>
</dbReference>
<evidence type="ECO:0000313" key="9">
    <source>
        <dbReference type="EMBL" id="KFJ04071.1"/>
    </source>
</evidence>
<dbReference type="PROSITE" id="PS50850">
    <property type="entry name" value="MFS"/>
    <property type="match status" value="1"/>
</dbReference>
<keyword evidence="10" id="KW-1185">Reference proteome</keyword>
<dbReference type="RefSeq" id="WP_024463344.1">
    <property type="nucleotide sequence ID" value="NZ_CP062939.1"/>
</dbReference>
<evidence type="ECO:0000256" key="6">
    <source>
        <dbReference type="ARBA" id="ARBA00023136"/>
    </source>
</evidence>
<comment type="subcellular location">
    <subcellularLocation>
        <location evidence="1">Cell membrane</location>
        <topology evidence="1">Multi-pass membrane protein</topology>
    </subcellularLocation>
</comment>
<evidence type="ECO:0000256" key="2">
    <source>
        <dbReference type="ARBA" id="ARBA00008335"/>
    </source>
</evidence>
<comment type="similarity">
    <text evidence="2">Belongs to the major facilitator superfamily.</text>
</comment>
<feature type="domain" description="Major facilitator superfamily (MFS) profile" evidence="8">
    <location>
        <begin position="5"/>
        <end position="413"/>
    </location>
</feature>
<keyword evidence="4 7" id="KW-0812">Transmembrane</keyword>
<evidence type="ECO:0000256" key="5">
    <source>
        <dbReference type="ARBA" id="ARBA00022989"/>
    </source>
</evidence>
<keyword evidence="5 7" id="KW-1133">Transmembrane helix</keyword>
<keyword evidence="3" id="KW-0813">Transport</keyword>
<organism evidence="9 10">
    <name type="scientific">Bifidobacterium subtile</name>
    <dbReference type="NCBI Taxonomy" id="77635"/>
    <lineage>
        <taxon>Bacteria</taxon>
        <taxon>Bacillati</taxon>
        <taxon>Actinomycetota</taxon>
        <taxon>Actinomycetes</taxon>
        <taxon>Bifidobacteriales</taxon>
        <taxon>Bifidobacteriaceae</taxon>
        <taxon>Bifidobacterium</taxon>
    </lineage>
</organism>
<reference evidence="9 10" key="1">
    <citation type="submission" date="2014-03" db="EMBL/GenBank/DDBJ databases">
        <title>Genomics of Bifidobacteria.</title>
        <authorList>
            <person name="Ventura M."/>
            <person name="Milani C."/>
            <person name="Lugli G.A."/>
        </authorList>
    </citation>
    <scope>NUCLEOTIDE SEQUENCE [LARGE SCALE GENOMIC DNA]</scope>
    <source>
        <strain evidence="9 10">LMG 11597</strain>
    </source>
</reference>
<feature type="transmembrane region" description="Helical" evidence="7">
    <location>
        <begin position="40"/>
        <end position="59"/>
    </location>
</feature>
<proteinExistence type="inferred from homology"/>
<feature type="transmembrane region" description="Helical" evidence="7">
    <location>
        <begin position="324"/>
        <end position="347"/>
    </location>
</feature>
<evidence type="ECO:0000256" key="3">
    <source>
        <dbReference type="ARBA" id="ARBA00022448"/>
    </source>
</evidence>
<dbReference type="InterPro" id="IPR051788">
    <property type="entry name" value="MFS_Transporter"/>
</dbReference>